<accession>A0AB39UU28</accession>
<gene>
    <name evidence="1" type="ORF">AAIA72_11075</name>
</gene>
<protein>
    <recommendedName>
        <fullName evidence="2">Apea-like HEPN domain-containing protein</fullName>
    </recommendedName>
</protein>
<evidence type="ECO:0000313" key="1">
    <source>
        <dbReference type="EMBL" id="XDT71345.1"/>
    </source>
</evidence>
<organism evidence="1">
    <name type="scientific">Thermohahella caldifontis</name>
    <dbReference type="NCBI Taxonomy" id="3142973"/>
    <lineage>
        <taxon>Bacteria</taxon>
        <taxon>Pseudomonadati</taxon>
        <taxon>Pseudomonadota</taxon>
        <taxon>Gammaproteobacteria</taxon>
        <taxon>Oceanospirillales</taxon>
        <taxon>Hahellaceae</taxon>
        <taxon>Thermohahella</taxon>
    </lineage>
</organism>
<dbReference type="KEGG" id="tcd:AAIA72_11075"/>
<sequence length="227" mass="26214">MNSSELKALFNAKYQRMKANSQRTRLWRAISWISRAEQEPDDPDAAFLFLWMAFNSLYAVSSEEQLADHRMFKNFLVDIVRQDKQGRLQETLVNLYSDHVRPLLRNKFVFRPFWDEVTGRRQNTRWQQYLGQEALDAETAIRQGDTAHGLLIIFDRLYLLRNQLIHGAATHGSSLNRSALNSAHALLSVIVPEMTHILIKHPKIRLGPIFFPVLKEDEASGGISILE</sequence>
<name>A0AB39UU28_9GAMM</name>
<dbReference type="EMBL" id="CP154858">
    <property type="protein sequence ID" value="XDT71345.1"/>
    <property type="molecule type" value="Genomic_DNA"/>
</dbReference>
<dbReference type="RefSeq" id="WP_369600380.1">
    <property type="nucleotide sequence ID" value="NZ_CP154858.1"/>
</dbReference>
<dbReference type="AlphaFoldDB" id="A0AB39UU28"/>
<proteinExistence type="predicted"/>
<evidence type="ECO:0008006" key="2">
    <source>
        <dbReference type="Google" id="ProtNLM"/>
    </source>
</evidence>
<reference evidence="1" key="1">
    <citation type="submission" date="2024-05" db="EMBL/GenBank/DDBJ databases">
        <title>Genome sequencing of novel strain.</title>
        <authorList>
            <person name="Ganbat D."/>
            <person name="Ganbat S."/>
            <person name="Lee S.-J."/>
        </authorList>
    </citation>
    <scope>NUCLEOTIDE SEQUENCE</scope>
    <source>
        <strain evidence="1">SMD15-11</strain>
    </source>
</reference>